<feature type="domain" description="Type I restriction modification DNA specificity" evidence="4">
    <location>
        <begin position="185"/>
        <end position="331"/>
    </location>
</feature>
<keyword evidence="6" id="KW-1185">Reference proteome</keyword>
<name>A0A4Z0Y016_9FIRM</name>
<dbReference type="OrthoDB" id="1691238at2"/>
<dbReference type="Pfam" id="PF01420">
    <property type="entry name" value="Methylase_S"/>
    <property type="match status" value="2"/>
</dbReference>
<organism evidence="5 6">
    <name type="scientific">Caproiciproducens galactitolivorans</name>
    <dbReference type="NCBI Taxonomy" id="642589"/>
    <lineage>
        <taxon>Bacteria</taxon>
        <taxon>Bacillati</taxon>
        <taxon>Bacillota</taxon>
        <taxon>Clostridia</taxon>
        <taxon>Eubacteriales</taxon>
        <taxon>Acutalibacteraceae</taxon>
        <taxon>Caproiciproducens</taxon>
    </lineage>
</organism>
<dbReference type="InterPro" id="IPR044946">
    <property type="entry name" value="Restrct_endonuc_typeI_TRD_sf"/>
</dbReference>
<comment type="similarity">
    <text evidence="1">Belongs to the type-I restriction system S methylase family.</text>
</comment>
<protein>
    <submittedName>
        <fullName evidence="5">Restriction enzyme BgcI subunit beta</fullName>
        <ecNumber evidence="5">3.1.21.-</ecNumber>
    </submittedName>
</protein>
<reference evidence="5 6" key="1">
    <citation type="submission" date="2019-04" db="EMBL/GenBank/DDBJ databases">
        <authorList>
            <person name="Poehlein A."/>
            <person name="Bengelsdorf F.R."/>
            <person name="Duerre P."/>
            <person name="Daniel R."/>
        </authorList>
    </citation>
    <scope>NUCLEOTIDE SEQUENCE [LARGE SCALE GENOMIC DNA]</scope>
    <source>
        <strain evidence="5 6">BS-1</strain>
    </source>
</reference>
<dbReference type="GO" id="GO:0016787">
    <property type="term" value="F:hydrolase activity"/>
    <property type="evidence" value="ECO:0007669"/>
    <property type="project" value="UniProtKB-KW"/>
</dbReference>
<evidence type="ECO:0000256" key="1">
    <source>
        <dbReference type="ARBA" id="ARBA00010923"/>
    </source>
</evidence>
<dbReference type="AlphaFoldDB" id="A0A4Z0Y016"/>
<evidence type="ECO:0000313" key="5">
    <source>
        <dbReference type="EMBL" id="TGJ77219.1"/>
    </source>
</evidence>
<keyword evidence="5" id="KW-0378">Hydrolase</keyword>
<gene>
    <name evidence="5" type="primary">bcgIB</name>
    <name evidence="5" type="ORF">CAGA_05880</name>
</gene>
<dbReference type="RefSeq" id="WP_135657547.1">
    <property type="nucleotide sequence ID" value="NZ_SRMQ01000002.1"/>
</dbReference>
<keyword evidence="3" id="KW-0238">DNA-binding</keyword>
<evidence type="ECO:0000256" key="2">
    <source>
        <dbReference type="ARBA" id="ARBA00022747"/>
    </source>
</evidence>
<dbReference type="EC" id="3.1.21.-" evidence="5"/>
<accession>A0A4Z0Y016</accession>
<dbReference type="GO" id="GO:0009307">
    <property type="term" value="P:DNA restriction-modification system"/>
    <property type="evidence" value="ECO:0007669"/>
    <property type="project" value="UniProtKB-KW"/>
</dbReference>
<dbReference type="Gene3D" id="3.90.220.20">
    <property type="entry name" value="DNA methylase specificity domains"/>
    <property type="match status" value="2"/>
</dbReference>
<dbReference type="SUPFAM" id="SSF116734">
    <property type="entry name" value="DNA methylase specificity domain"/>
    <property type="match status" value="2"/>
</dbReference>
<evidence type="ECO:0000256" key="3">
    <source>
        <dbReference type="ARBA" id="ARBA00023125"/>
    </source>
</evidence>
<keyword evidence="2" id="KW-0680">Restriction system</keyword>
<dbReference type="GO" id="GO:0003677">
    <property type="term" value="F:DNA binding"/>
    <property type="evidence" value="ECO:0007669"/>
    <property type="project" value="UniProtKB-KW"/>
</dbReference>
<proteinExistence type="inferred from homology"/>
<feature type="domain" description="Type I restriction modification DNA specificity" evidence="4">
    <location>
        <begin position="7"/>
        <end position="163"/>
    </location>
</feature>
<dbReference type="EMBL" id="SRMQ01000002">
    <property type="protein sequence ID" value="TGJ77219.1"/>
    <property type="molecule type" value="Genomic_DNA"/>
</dbReference>
<evidence type="ECO:0000313" key="6">
    <source>
        <dbReference type="Proteomes" id="UP000297714"/>
    </source>
</evidence>
<sequence>MLSLNDREWKTFQLTDIFSIKSTSSSIDKIKLKRIAGHYPYITRTDTNNGINDFVCKQEGYQLDGGNCITIGLDTQTAFYQDNAFYTGQNIQVLRNSKINRYNAKFILPILKNTLSVFNWGGNGATLTRLKRSKILLPITDKGEPDYTFMEQYIKERERQIIQNYIDYIGKNIQIGGALPPLNQKEWREFRICDIFTIGAGKRLTRADMLSGNKPFIGATDNNNGITEFVSNTNVSEDSNVLGVNYNGSVVENFYHPYTCIFSDDVKRFKLKNGQGNAYIYLFLKTMILQQKNKYTYGYKFNEKRMHRQFLLLPIDESGLPDWIYMEEYAKQIYYKIRLEYLQQKALTITA</sequence>
<dbReference type="InterPro" id="IPR000055">
    <property type="entry name" value="Restrct_endonuc_typeI_TRD"/>
</dbReference>
<evidence type="ECO:0000259" key="4">
    <source>
        <dbReference type="Pfam" id="PF01420"/>
    </source>
</evidence>
<comment type="caution">
    <text evidence="5">The sequence shown here is derived from an EMBL/GenBank/DDBJ whole genome shotgun (WGS) entry which is preliminary data.</text>
</comment>
<dbReference type="Proteomes" id="UP000297714">
    <property type="component" value="Unassembled WGS sequence"/>
</dbReference>